<evidence type="ECO:0000313" key="3">
    <source>
        <dbReference type="EMBL" id="KAB2333317.1"/>
    </source>
</evidence>
<evidence type="ECO:0000313" key="4">
    <source>
        <dbReference type="Proteomes" id="UP000481030"/>
    </source>
</evidence>
<dbReference type="CDD" id="cd07581">
    <property type="entry name" value="nitrilase_3"/>
    <property type="match status" value="1"/>
</dbReference>
<comment type="caution">
    <text evidence="3">The sequence shown here is derived from an EMBL/GenBank/DDBJ whole genome shotgun (WGS) entry which is preliminary data.</text>
</comment>
<dbReference type="AlphaFoldDB" id="A0A6L3V582"/>
<dbReference type="Proteomes" id="UP000481030">
    <property type="component" value="Unassembled WGS sequence"/>
</dbReference>
<dbReference type="OrthoDB" id="9811121at2"/>
<dbReference type="Gene3D" id="3.60.110.10">
    <property type="entry name" value="Carbon-nitrogen hydrolase"/>
    <property type="match status" value="1"/>
</dbReference>
<dbReference type="InterPro" id="IPR036526">
    <property type="entry name" value="C-N_Hydrolase_sf"/>
</dbReference>
<keyword evidence="3" id="KW-0378">Hydrolase</keyword>
<dbReference type="GO" id="GO:0016787">
    <property type="term" value="F:hydrolase activity"/>
    <property type="evidence" value="ECO:0007669"/>
    <property type="project" value="UniProtKB-KW"/>
</dbReference>
<dbReference type="InterPro" id="IPR003010">
    <property type="entry name" value="C-N_Hydrolase"/>
</dbReference>
<dbReference type="PROSITE" id="PS50263">
    <property type="entry name" value="CN_HYDROLASE"/>
    <property type="match status" value="1"/>
</dbReference>
<keyword evidence="4" id="KW-1185">Reference proteome</keyword>
<name>A0A6L3V582_9BACI</name>
<accession>A0A6L3V582</accession>
<evidence type="ECO:0000259" key="2">
    <source>
        <dbReference type="PROSITE" id="PS50263"/>
    </source>
</evidence>
<comment type="similarity">
    <text evidence="1">Belongs to the carbon-nitrogen hydrolase superfamily. NIT1/NIT2 family.</text>
</comment>
<protein>
    <submittedName>
        <fullName evidence="3">Carbon-nitrogen hydrolase family protein</fullName>
    </submittedName>
</protein>
<feature type="domain" description="CN hydrolase" evidence="2">
    <location>
        <begin position="3"/>
        <end position="247"/>
    </location>
</feature>
<proteinExistence type="inferred from homology"/>
<dbReference type="EMBL" id="WBOS01000007">
    <property type="protein sequence ID" value="KAB2333317.1"/>
    <property type="molecule type" value="Genomic_DNA"/>
</dbReference>
<dbReference type="PANTHER" id="PTHR23088">
    <property type="entry name" value="NITRILASE-RELATED"/>
    <property type="match status" value="1"/>
</dbReference>
<evidence type="ECO:0000256" key="1">
    <source>
        <dbReference type="ARBA" id="ARBA00010613"/>
    </source>
</evidence>
<dbReference type="PANTHER" id="PTHR23088:SF27">
    <property type="entry name" value="DEAMINATED GLUTATHIONE AMIDASE"/>
    <property type="match status" value="1"/>
</dbReference>
<dbReference type="SUPFAM" id="SSF56317">
    <property type="entry name" value="Carbon-nitrogen hydrolase"/>
    <property type="match status" value="1"/>
</dbReference>
<dbReference type="Pfam" id="PF00795">
    <property type="entry name" value="CN_hydrolase"/>
    <property type="match status" value="1"/>
</dbReference>
<reference evidence="3 4" key="1">
    <citation type="journal article" date="2016" name="Antonie Van Leeuwenhoek">
        <title>Bacillus depressus sp. nov., isolated from soil of a sunflower field.</title>
        <authorList>
            <person name="Wei X."/>
            <person name="Xin D."/>
            <person name="Xin Y."/>
            <person name="Zhang H."/>
            <person name="Wang T."/>
            <person name="Zhang J."/>
        </authorList>
    </citation>
    <scope>NUCLEOTIDE SEQUENCE [LARGE SCALE GENOMIC DNA]</scope>
    <source>
        <strain evidence="3 4">BZ1</strain>
    </source>
</reference>
<gene>
    <name evidence="3" type="ORF">F7731_15790</name>
</gene>
<dbReference type="RefSeq" id="WP_151535741.1">
    <property type="nucleotide sequence ID" value="NZ_WBOS01000007.1"/>
</dbReference>
<sequence length="276" mass="31206">MSFQIVMVQLGSSDNKQVNLQKAEKALKDSTNLYGADLVVFPEAFMSYFEVGTPSEEKLNDAEPIEGPFVTAMSELASKYGVWVVFGMRESTEYEDDKRVYNSTVVINSAGLIESVYRKTHLYDAFGGKESDSIKPGNALFEPIDTPFGKIGLFVCYELRFPEIARHQALHGADIIIVPSGWVKGPLKEHHWRNLVTTRAIENTVYMVACDHVNDYYMGQSMVVDPMGVVLAQGTENECLIPCRIDIERVQEVRKKLPSHLHRQPSLYKDREIYTN</sequence>
<organism evidence="3 4">
    <name type="scientific">Cytobacillus depressus</name>
    <dbReference type="NCBI Taxonomy" id="1602942"/>
    <lineage>
        <taxon>Bacteria</taxon>
        <taxon>Bacillati</taxon>
        <taxon>Bacillota</taxon>
        <taxon>Bacilli</taxon>
        <taxon>Bacillales</taxon>
        <taxon>Bacillaceae</taxon>
        <taxon>Cytobacillus</taxon>
    </lineage>
</organism>